<dbReference type="Proteomes" id="UP000577707">
    <property type="component" value="Unassembled WGS sequence"/>
</dbReference>
<comment type="caution">
    <text evidence="1">The sequence shown here is derived from an EMBL/GenBank/DDBJ whole genome shotgun (WGS) entry which is preliminary data.</text>
</comment>
<dbReference type="EMBL" id="JACHXG010000006">
    <property type="protein sequence ID" value="MBB3090295.1"/>
    <property type="molecule type" value="Genomic_DNA"/>
</dbReference>
<name>A0A7W5F9I8_9ACTN</name>
<gene>
    <name evidence="1" type="ORF">FHS12_003247</name>
</gene>
<dbReference type="AlphaFoldDB" id="A0A7W5F9I8"/>
<evidence type="ECO:0000313" key="1">
    <source>
        <dbReference type="EMBL" id="MBB3090295.1"/>
    </source>
</evidence>
<organism evidence="1 2">
    <name type="scientific">Nocardioides albus</name>
    <dbReference type="NCBI Taxonomy" id="1841"/>
    <lineage>
        <taxon>Bacteria</taxon>
        <taxon>Bacillati</taxon>
        <taxon>Actinomycetota</taxon>
        <taxon>Actinomycetes</taxon>
        <taxon>Propionibacteriales</taxon>
        <taxon>Nocardioidaceae</taxon>
        <taxon>Nocardioides</taxon>
    </lineage>
</organism>
<protein>
    <submittedName>
        <fullName evidence="1">Uncharacterized protein</fullName>
    </submittedName>
</protein>
<evidence type="ECO:0000313" key="2">
    <source>
        <dbReference type="Proteomes" id="UP000577707"/>
    </source>
</evidence>
<dbReference type="RefSeq" id="WP_183546881.1">
    <property type="nucleotide sequence ID" value="NZ_BMQT01000006.1"/>
</dbReference>
<proteinExistence type="predicted"/>
<reference evidence="1 2" key="1">
    <citation type="submission" date="2020-08" db="EMBL/GenBank/DDBJ databases">
        <title>Genomic Encyclopedia of Type Strains, Phase III (KMG-III): the genomes of soil and plant-associated and newly described type strains.</title>
        <authorList>
            <person name="Whitman W."/>
        </authorList>
    </citation>
    <scope>NUCLEOTIDE SEQUENCE [LARGE SCALE GENOMIC DNA]</scope>
    <source>
        <strain evidence="1 2">CECT 3302</strain>
    </source>
</reference>
<accession>A0A7W5F9I8</accession>
<sequence length="114" mass="11663">MSVSPGRRGFLALGIWTMYAAALAVALVQLGSAPEADGLPAGRPLAPDSPAALIAKHDCWSGEAPPDMTGRLPGHAIVATGATPRYVGAHLTGKALDQVFSAADHGLVVYAFCR</sequence>
<keyword evidence="2" id="KW-1185">Reference proteome</keyword>